<dbReference type="OrthoDB" id="961437at2"/>
<proteinExistence type="predicted"/>
<dbReference type="KEGG" id="hnv:DDQ68_20185"/>
<dbReference type="AlphaFoldDB" id="A0A2Z3GQZ8"/>
<keyword evidence="3" id="KW-1185">Reference proteome</keyword>
<evidence type="ECO:0000313" key="3">
    <source>
        <dbReference type="Proteomes" id="UP000245999"/>
    </source>
</evidence>
<gene>
    <name evidence="2" type="ORF">DDQ68_20185</name>
</gene>
<evidence type="ECO:0000256" key="1">
    <source>
        <dbReference type="SAM" id="SignalP"/>
    </source>
</evidence>
<feature type="signal peptide" evidence="1">
    <location>
        <begin position="1"/>
        <end position="23"/>
    </location>
</feature>
<protein>
    <submittedName>
        <fullName evidence="2">DUF4890 domain-containing protein</fullName>
    </submittedName>
</protein>
<evidence type="ECO:0000313" key="2">
    <source>
        <dbReference type="EMBL" id="AWM34891.1"/>
    </source>
</evidence>
<reference evidence="3" key="1">
    <citation type="submission" date="2018-04" db="EMBL/GenBank/DDBJ databases">
        <title>Complete genome of Antarctic heterotrophic bacterium Hymenobacter nivis.</title>
        <authorList>
            <person name="Terashima M."/>
        </authorList>
    </citation>
    <scope>NUCLEOTIDE SEQUENCE [LARGE SCALE GENOMIC DNA]</scope>
    <source>
        <strain evidence="3">NBRC 111535</strain>
    </source>
</reference>
<name>A0A2Z3GQZ8_9BACT</name>
<dbReference type="Proteomes" id="UP000245999">
    <property type="component" value="Chromosome"/>
</dbReference>
<sequence length="150" mass="15555">MRFLLFTLLLVGPVLGRAQQLPAAPAMPSIPSTPAQATQAAAAAGTAATAAKTKMATAYKAAAPEQRAERMSQQIGKQLGLDAATITRVKEAALVRAQKIDAIQTGTDSNKTKNTALQANATDFKTALKGILTAGQFAKYTTHGAKMTAE</sequence>
<feature type="chain" id="PRO_5016376539" evidence="1">
    <location>
        <begin position="24"/>
        <end position="150"/>
    </location>
</feature>
<dbReference type="EMBL" id="CP029145">
    <property type="protein sequence ID" value="AWM34891.1"/>
    <property type="molecule type" value="Genomic_DNA"/>
</dbReference>
<keyword evidence="1" id="KW-0732">Signal</keyword>
<accession>A0A2Z3GQZ8</accession>
<dbReference type="RefSeq" id="WP_109657912.1">
    <property type="nucleotide sequence ID" value="NZ_CP029145.1"/>
</dbReference>
<organism evidence="2 3">
    <name type="scientific">Hymenobacter nivis</name>
    <dbReference type="NCBI Taxonomy" id="1850093"/>
    <lineage>
        <taxon>Bacteria</taxon>
        <taxon>Pseudomonadati</taxon>
        <taxon>Bacteroidota</taxon>
        <taxon>Cytophagia</taxon>
        <taxon>Cytophagales</taxon>
        <taxon>Hymenobacteraceae</taxon>
        <taxon>Hymenobacter</taxon>
    </lineage>
</organism>